<feature type="transmembrane region" description="Helical" evidence="7">
    <location>
        <begin position="303"/>
        <end position="327"/>
    </location>
</feature>
<dbReference type="Pfam" id="PF09815">
    <property type="entry name" value="XK-related"/>
    <property type="match status" value="1"/>
</dbReference>
<dbReference type="GeneID" id="105228824"/>
<sequence>MASTNNISTLLEWMKYTHSRCILKSTLPQCMETEADGTFGDEVDTEASERKNETISYLEIGMTVNSILIRVIAVLLNIKLAVDYYQQGEQSYCIWTVVCMVVPMCVTALIYATMCYQDKKFDGGFKKATKTALLVIVASLFLRYWKTLIYSLKCKRAELQGNRDEQSDYYNRTTKEESDIALIRLFECFMETAPQKILQISIILMQENQITATQILSVLLYLSSVPWTLFSYNRCIRAAQPNKNKLSYWYMAPHLCWHFCISLSRIFCIAFVAVLFPVWTIVACVLHAVILGFVTYIVERPEFTSIISINNFLFCIALGFIYIFIYIPVKEAPTRYKYALYYLICSIENIICVGLFIHYPPNNLLESISLFYTICVLAIVFYYVGICCMLIYYVNYHPNVKTKRNKNTNG</sequence>
<dbReference type="OrthoDB" id="6136301at2759"/>
<feature type="transmembrane region" description="Helical" evidence="7">
    <location>
        <begin position="267"/>
        <end position="297"/>
    </location>
</feature>
<dbReference type="GO" id="GO:0043652">
    <property type="term" value="P:engulfment of apoptotic cell"/>
    <property type="evidence" value="ECO:0007669"/>
    <property type="project" value="TreeGrafter"/>
</dbReference>
<feature type="transmembrane region" description="Helical" evidence="7">
    <location>
        <begin position="132"/>
        <end position="152"/>
    </location>
</feature>
<name>A0A034W8R9_BACDO</name>
<keyword evidence="4 7" id="KW-0812">Transmembrane</keyword>
<evidence type="ECO:0000256" key="5">
    <source>
        <dbReference type="ARBA" id="ARBA00022989"/>
    </source>
</evidence>
<dbReference type="RefSeq" id="XP_011207107.2">
    <property type="nucleotide sequence ID" value="XM_011208805.4"/>
</dbReference>
<keyword evidence="6 7" id="KW-0472">Membrane</keyword>
<accession>A0A034W8R9</accession>
<dbReference type="EMBL" id="GAKP01008412">
    <property type="protein sequence ID" value="JAC50540.1"/>
    <property type="molecule type" value="Transcribed_RNA"/>
</dbReference>
<evidence type="ECO:0000256" key="3">
    <source>
        <dbReference type="ARBA" id="ARBA00022475"/>
    </source>
</evidence>
<dbReference type="GO" id="GO:0070782">
    <property type="term" value="P:phosphatidylserine exposure on apoptotic cell surface"/>
    <property type="evidence" value="ECO:0007669"/>
    <property type="project" value="TreeGrafter"/>
</dbReference>
<dbReference type="EMBL" id="GAKP01008414">
    <property type="protein sequence ID" value="JAC50538.1"/>
    <property type="molecule type" value="Transcribed_RNA"/>
</dbReference>
<evidence type="ECO:0000313" key="8">
    <source>
        <dbReference type="EMBL" id="JAC50540.1"/>
    </source>
</evidence>
<organism evidence="8">
    <name type="scientific">Bactrocera dorsalis</name>
    <name type="common">Oriental fruit fly</name>
    <name type="synonym">Dacus dorsalis</name>
    <dbReference type="NCBI Taxonomy" id="27457"/>
    <lineage>
        <taxon>Eukaryota</taxon>
        <taxon>Metazoa</taxon>
        <taxon>Ecdysozoa</taxon>
        <taxon>Arthropoda</taxon>
        <taxon>Hexapoda</taxon>
        <taxon>Insecta</taxon>
        <taxon>Pterygota</taxon>
        <taxon>Neoptera</taxon>
        <taxon>Endopterygota</taxon>
        <taxon>Diptera</taxon>
        <taxon>Brachycera</taxon>
        <taxon>Muscomorpha</taxon>
        <taxon>Tephritoidea</taxon>
        <taxon>Tephritidae</taxon>
        <taxon>Bactrocera</taxon>
        <taxon>Bactrocera</taxon>
    </lineage>
</organism>
<gene>
    <name evidence="8" type="primary">XKR4</name>
</gene>
<feature type="transmembrane region" description="Helical" evidence="7">
    <location>
        <begin position="60"/>
        <end position="80"/>
    </location>
</feature>
<feature type="transmembrane region" description="Helical" evidence="7">
    <location>
        <begin position="92"/>
        <end position="112"/>
    </location>
</feature>
<keyword evidence="5 7" id="KW-1133">Transmembrane helix</keyword>
<keyword evidence="3" id="KW-1003">Cell membrane</keyword>
<evidence type="ECO:0000256" key="1">
    <source>
        <dbReference type="ARBA" id="ARBA00004651"/>
    </source>
</evidence>
<dbReference type="InterPro" id="IPR050895">
    <property type="entry name" value="XK-related_scramblase"/>
</dbReference>
<evidence type="ECO:0000256" key="7">
    <source>
        <dbReference type="RuleBase" id="RU910716"/>
    </source>
</evidence>
<protein>
    <recommendedName>
        <fullName evidence="7">XK-related protein</fullName>
    </recommendedName>
</protein>
<comment type="similarity">
    <text evidence="2 7">Belongs to the XK family.</text>
</comment>
<comment type="subcellular location">
    <subcellularLocation>
        <location evidence="1">Cell membrane</location>
        <topology evidence="1">Multi-pass membrane protein</topology>
    </subcellularLocation>
    <subcellularLocation>
        <location evidence="7">Membrane</location>
        <topology evidence="7">Multi-pass membrane protein</topology>
    </subcellularLocation>
</comment>
<evidence type="ECO:0000256" key="2">
    <source>
        <dbReference type="ARBA" id="ARBA00008789"/>
    </source>
</evidence>
<feature type="transmembrane region" description="Helical" evidence="7">
    <location>
        <begin position="371"/>
        <end position="394"/>
    </location>
</feature>
<evidence type="ECO:0000256" key="4">
    <source>
        <dbReference type="ARBA" id="ARBA00022692"/>
    </source>
</evidence>
<dbReference type="PANTHER" id="PTHR16024:SF6">
    <property type="entry name" value="XK-RELATED PROTEIN"/>
    <property type="match status" value="1"/>
</dbReference>
<dbReference type="GO" id="GO:1902742">
    <property type="term" value="P:apoptotic process involved in development"/>
    <property type="evidence" value="ECO:0007669"/>
    <property type="project" value="TreeGrafter"/>
</dbReference>
<feature type="transmembrane region" description="Helical" evidence="7">
    <location>
        <begin position="339"/>
        <end position="359"/>
    </location>
</feature>
<dbReference type="InterPro" id="IPR018629">
    <property type="entry name" value="XK-rel"/>
</dbReference>
<dbReference type="AlphaFoldDB" id="A0A034W8R9"/>
<reference evidence="8" key="1">
    <citation type="journal article" date="2014" name="BMC Genomics">
        <title>Characterizing the developmental transcriptome of the oriental fruit fly, Bactrocera dorsalis (Diptera: Tephritidae) through comparative genomic analysis with Drosophila melanogaster utilizing modENCODE datasets.</title>
        <authorList>
            <person name="Geib S.M."/>
            <person name="Calla B."/>
            <person name="Hall B."/>
            <person name="Hou S."/>
            <person name="Manoukis N.C."/>
        </authorList>
    </citation>
    <scope>NUCLEOTIDE SEQUENCE</scope>
    <source>
        <strain evidence="8">Punador</strain>
    </source>
</reference>
<dbReference type="PANTHER" id="PTHR16024">
    <property type="entry name" value="XK-RELATED PROTEIN"/>
    <property type="match status" value="1"/>
</dbReference>
<evidence type="ECO:0000256" key="6">
    <source>
        <dbReference type="ARBA" id="ARBA00023136"/>
    </source>
</evidence>
<proteinExistence type="inferred from homology"/>
<dbReference type="KEGG" id="bdr:105228824"/>
<dbReference type="GO" id="GO:0005886">
    <property type="term" value="C:plasma membrane"/>
    <property type="evidence" value="ECO:0007669"/>
    <property type="project" value="UniProtKB-SubCell"/>
</dbReference>